<name>F8SK64_BPPA3</name>
<feature type="transmembrane region" description="Helical" evidence="1">
    <location>
        <begin position="118"/>
        <end position="137"/>
    </location>
</feature>
<evidence type="ECO:0000313" key="2">
    <source>
        <dbReference type="EMBL" id="AEH03619.1"/>
    </source>
</evidence>
<reference evidence="2 3" key="1">
    <citation type="journal article" date="2011" name="Microbiology">
        <title>The Pseudomonas aeruginosa generalized transducing phage phiPA3 is a new member of the phiKZ-like group of 'jumbo' phages, and infects model laboratory strains and clinical isolates from cystic fibrosis patients.</title>
        <authorList>
            <person name="Monson R."/>
            <person name="Foulds I."/>
            <person name="Foweraker J."/>
            <person name="Welch M."/>
            <person name="Salmond G.P."/>
        </authorList>
    </citation>
    <scope>NUCLEOTIDE SEQUENCE [LARGE SCALE GENOMIC DNA]</scope>
</reference>
<proteinExistence type="predicted"/>
<organismHost>
    <name type="scientific">Pseudomonas aeruginosa</name>
    <dbReference type="NCBI Taxonomy" id="287"/>
</organismHost>
<evidence type="ECO:0000313" key="3">
    <source>
        <dbReference type="Proteomes" id="UP000008388"/>
    </source>
</evidence>
<keyword evidence="1" id="KW-0472">Membrane</keyword>
<accession>F8SK64</accession>
<dbReference type="RefSeq" id="YP_009217275.1">
    <property type="nucleotide sequence ID" value="NC_028999.1"/>
</dbReference>
<organism evidence="2 3">
    <name type="scientific">Pseudomonas phage PhiPA3</name>
    <name type="common">Pseudomonas aeruginosa phage PhiPA3</name>
    <dbReference type="NCBI Taxonomy" id="998086"/>
    <lineage>
        <taxon>Viruses</taxon>
        <taxon>Duplodnaviria</taxon>
        <taxon>Heunggongvirae</taxon>
        <taxon>Uroviricota</taxon>
        <taxon>Caudoviricetes</taxon>
        <taxon>Chimalliviridae</taxon>
        <taxon>Miltoncavirus</taxon>
        <taxon>Miltoncavirus PhiPA3</taxon>
    </lineage>
</organism>
<dbReference type="KEGG" id="vg:26643724"/>
<keyword evidence="3" id="KW-1185">Reference proteome</keyword>
<protein>
    <submittedName>
        <fullName evidence="2">Uncharacterized protein 196</fullName>
    </submittedName>
</protein>
<dbReference type="Proteomes" id="UP000008388">
    <property type="component" value="Segment"/>
</dbReference>
<keyword evidence="1" id="KW-0812">Transmembrane</keyword>
<keyword evidence="1" id="KW-1133">Transmembrane helix</keyword>
<dbReference type="GeneID" id="26643724"/>
<evidence type="ECO:0000256" key="1">
    <source>
        <dbReference type="SAM" id="Phobius"/>
    </source>
</evidence>
<sequence length="142" mass="16900">MYKKLTALKRHYRRERILDLFLDPEIKEKLAHTPMFWRGEEITFYWNGSELRYYHLDRNGDWRVLIADEGFLHSIKILQYDFCKITGIPYKGPEIDKSVSVDVMPVRTRNQCKEEAEALFGMFGVGSLLALTSLYIYKAWKR</sequence>
<dbReference type="EMBL" id="HQ630627">
    <property type="protein sequence ID" value="AEH03619.1"/>
    <property type="molecule type" value="Genomic_DNA"/>
</dbReference>
<gene>
    <name evidence="2" type="primary">196</name>
</gene>